<dbReference type="OrthoDB" id="5422822at2"/>
<accession>A0A1G8NI38</accession>
<dbReference type="STRING" id="633440.SAMN05421869_107132"/>
<dbReference type="AlphaFoldDB" id="A0A1G8NI38"/>
<protein>
    <recommendedName>
        <fullName evidence="3">HNH endonuclease</fullName>
    </recommendedName>
</protein>
<organism evidence="1 2">
    <name type="scientific">Nonomuraea jiangxiensis</name>
    <dbReference type="NCBI Taxonomy" id="633440"/>
    <lineage>
        <taxon>Bacteria</taxon>
        <taxon>Bacillati</taxon>
        <taxon>Actinomycetota</taxon>
        <taxon>Actinomycetes</taxon>
        <taxon>Streptosporangiales</taxon>
        <taxon>Streptosporangiaceae</taxon>
        <taxon>Nonomuraea</taxon>
    </lineage>
</organism>
<sequence length="174" mass="19659">MYCGDSRGTDIDHFEPIKLSPFRTFDWMNHLLACSCCNSNAKRELFPVDSAGAPLLIDPTMDDPFDHLRLILSTGTYRWNTPKGQATIEVFQLNRADLRRGRELAFPRCQAMLRDYLRLQNSGNGRDAVKMLNALHEQPFADVLHAMYRTMTNPGADIVLGGPEVLEALHVSRP</sequence>
<evidence type="ECO:0000313" key="1">
    <source>
        <dbReference type="EMBL" id="SDI79894.1"/>
    </source>
</evidence>
<dbReference type="Proteomes" id="UP000199202">
    <property type="component" value="Unassembled WGS sequence"/>
</dbReference>
<proteinExistence type="predicted"/>
<reference evidence="1 2" key="1">
    <citation type="submission" date="2016-10" db="EMBL/GenBank/DDBJ databases">
        <authorList>
            <person name="de Groot N.N."/>
        </authorList>
    </citation>
    <scope>NUCLEOTIDE SEQUENCE [LARGE SCALE GENOMIC DNA]</scope>
    <source>
        <strain evidence="1 2">CGMCC 4.6533</strain>
    </source>
</reference>
<keyword evidence="2" id="KW-1185">Reference proteome</keyword>
<name>A0A1G8NI38_9ACTN</name>
<evidence type="ECO:0008006" key="3">
    <source>
        <dbReference type="Google" id="ProtNLM"/>
    </source>
</evidence>
<evidence type="ECO:0000313" key="2">
    <source>
        <dbReference type="Proteomes" id="UP000199202"/>
    </source>
</evidence>
<gene>
    <name evidence="1" type="ORF">SAMN05421869_107132</name>
</gene>
<dbReference type="EMBL" id="FNDJ01000007">
    <property type="protein sequence ID" value="SDI79894.1"/>
    <property type="molecule type" value="Genomic_DNA"/>
</dbReference>
<dbReference type="Gene3D" id="1.10.30.50">
    <property type="match status" value="1"/>
</dbReference>